<evidence type="ECO:0000313" key="10">
    <source>
        <dbReference type="EMBL" id="PWS27667.1"/>
    </source>
</evidence>
<dbReference type="SUPFAM" id="SSF51338">
    <property type="entry name" value="Composite domain of metallo-dependent hydrolases"/>
    <property type="match status" value="1"/>
</dbReference>
<dbReference type="PIRSF" id="PIRSF038994">
    <property type="entry name" value="NagA"/>
    <property type="match status" value="1"/>
</dbReference>
<dbReference type="Gene3D" id="3.20.20.140">
    <property type="entry name" value="Metal-dependent hydrolases"/>
    <property type="match status" value="1"/>
</dbReference>
<dbReference type="Gene3D" id="2.30.40.10">
    <property type="entry name" value="Urease, subunit C, domain 1"/>
    <property type="match status" value="1"/>
</dbReference>
<feature type="binding site" evidence="7">
    <location>
        <begin position="210"/>
        <end position="211"/>
    </location>
    <ligand>
        <name>substrate</name>
    </ligand>
</feature>
<comment type="similarity">
    <text evidence="1 5">Belongs to the metallo-dependent hydrolases superfamily. NagA family.</text>
</comment>
<feature type="binding site" evidence="7">
    <location>
        <position position="242"/>
    </location>
    <ligand>
        <name>substrate</name>
    </ligand>
</feature>
<dbReference type="PANTHER" id="PTHR11113:SF14">
    <property type="entry name" value="N-ACETYLGLUCOSAMINE-6-PHOSPHATE DEACETYLASE"/>
    <property type="match status" value="1"/>
</dbReference>
<comment type="caution">
    <text evidence="10">The sequence shown here is derived from an EMBL/GenBank/DDBJ whole genome shotgun (WGS) entry which is preliminary data.</text>
</comment>
<dbReference type="GO" id="GO:0008448">
    <property type="term" value="F:N-acetylglucosamine-6-phosphate deacetylase activity"/>
    <property type="evidence" value="ECO:0007669"/>
    <property type="project" value="InterPro"/>
</dbReference>
<evidence type="ECO:0000256" key="5">
    <source>
        <dbReference type="PIRNR" id="PIRNR038994"/>
    </source>
</evidence>
<dbReference type="AlphaFoldDB" id="A0A317ENB4"/>
<evidence type="ECO:0000256" key="7">
    <source>
        <dbReference type="PIRSR" id="PIRSR038994-2"/>
    </source>
</evidence>
<evidence type="ECO:0000256" key="8">
    <source>
        <dbReference type="PIRSR" id="PIRSR038994-3"/>
    </source>
</evidence>
<gene>
    <name evidence="10" type="primary">nagA</name>
    <name evidence="10" type="ORF">DHW03_08770</name>
</gene>
<evidence type="ECO:0000256" key="6">
    <source>
        <dbReference type="PIRSR" id="PIRSR038994-1"/>
    </source>
</evidence>
<proteinExistence type="inferred from homology"/>
<feature type="binding site" evidence="8">
    <location>
        <position position="207"/>
    </location>
    <ligand>
        <name>Zn(2+)</name>
        <dbReference type="ChEBI" id="CHEBI:29105"/>
    </ligand>
</feature>
<keyword evidence="2 8" id="KW-0479">Metal-binding</keyword>
<feature type="domain" description="Amidohydrolase-related" evidence="9">
    <location>
        <begin position="45"/>
        <end position="362"/>
    </location>
</feature>
<dbReference type="InterPro" id="IPR032466">
    <property type="entry name" value="Metal_Hydrolase"/>
</dbReference>
<dbReference type="PANTHER" id="PTHR11113">
    <property type="entry name" value="N-ACETYLGLUCOSAMINE-6-PHOSPHATE DEACETYLASE"/>
    <property type="match status" value="1"/>
</dbReference>
<dbReference type="GO" id="GO:0006046">
    <property type="term" value="P:N-acetylglucosamine catabolic process"/>
    <property type="evidence" value="ECO:0007669"/>
    <property type="project" value="TreeGrafter"/>
</dbReference>
<evidence type="ECO:0000313" key="11">
    <source>
        <dbReference type="Proteomes" id="UP000245379"/>
    </source>
</evidence>
<evidence type="ECO:0000259" key="9">
    <source>
        <dbReference type="Pfam" id="PF01979"/>
    </source>
</evidence>
<accession>A0A317ENB4</accession>
<dbReference type="GO" id="GO:0046872">
    <property type="term" value="F:metal ion binding"/>
    <property type="evidence" value="ECO:0007669"/>
    <property type="project" value="UniProtKB-KW"/>
</dbReference>
<organism evidence="10 11">
    <name type="scientific">Pedobacter yonginense</name>
    <dbReference type="NCBI Taxonomy" id="651869"/>
    <lineage>
        <taxon>Bacteria</taxon>
        <taxon>Pseudomonadati</taxon>
        <taxon>Bacteroidota</taxon>
        <taxon>Sphingobacteriia</taxon>
        <taxon>Sphingobacteriales</taxon>
        <taxon>Sphingobacteriaceae</taxon>
        <taxon>Pedobacter</taxon>
    </lineage>
</organism>
<dbReference type="Pfam" id="PF01979">
    <property type="entry name" value="Amidohydro_1"/>
    <property type="match status" value="1"/>
</dbReference>
<feature type="binding site" evidence="7">
    <location>
        <position position="132"/>
    </location>
    <ligand>
        <name>substrate</name>
    </ligand>
</feature>
<dbReference type="RefSeq" id="WP_109925372.1">
    <property type="nucleotide sequence ID" value="NZ_QGNZ01000002.1"/>
</dbReference>
<comment type="cofactor">
    <cofactor evidence="8">
        <name>a divalent metal cation</name>
        <dbReference type="ChEBI" id="CHEBI:60240"/>
    </cofactor>
    <text evidence="8">Binds 1 divalent metal cation per subunit.</text>
</comment>
<keyword evidence="4 5" id="KW-0119">Carbohydrate metabolism</keyword>
<feature type="binding site" evidence="8">
    <location>
        <position position="121"/>
    </location>
    <ligand>
        <name>Zn(2+)</name>
        <dbReference type="ChEBI" id="CHEBI:29105"/>
    </ligand>
</feature>
<evidence type="ECO:0000256" key="3">
    <source>
        <dbReference type="ARBA" id="ARBA00022801"/>
    </source>
</evidence>
<dbReference type="EMBL" id="QGNZ01000002">
    <property type="protein sequence ID" value="PWS27667.1"/>
    <property type="molecule type" value="Genomic_DNA"/>
</dbReference>
<dbReference type="NCBIfam" id="TIGR00221">
    <property type="entry name" value="nagA"/>
    <property type="match status" value="1"/>
</dbReference>
<feature type="binding site" evidence="7">
    <location>
        <begin position="290"/>
        <end position="292"/>
    </location>
    <ligand>
        <name>substrate</name>
    </ligand>
</feature>
<dbReference type="Proteomes" id="UP000245379">
    <property type="component" value="Unassembled WGS sequence"/>
</dbReference>
<protein>
    <submittedName>
        <fullName evidence="10">N-acetylglucosamine-6-phosphate deacetylase</fullName>
    </submittedName>
</protein>
<sequence>MPILENVNSYQNNVLTENLDIEIENGIISSIKPSVSSKQDSKNLIVPGFIDLQIYGAGGKLFSAEPSLASLAIIEDDLLQKGTTGFLICLATNTEQVFNECIKTVKAHLPSAKNCLGLHLEGPFLNPKRLGAHVPEFVRKATLDEIKALLDFGDGAIKMMTIAPEIQDDDVIQYLLDHNVVVSLGHSNATFDEATAAYNKGIQTTTHLFNAMSPIHHREPGIPTAVFNHDKAMASIIVDNQHVSFEVVRFSQKLLKERLFLITDAVTECATGPYQHRKVGDKYVMPDGTLSGSSLTMLKSVKNCIEHCDIDALDAIKMATEYPAKLIGADKSLGQIAVGMEANLLVLDEKLNLTDVMFKGNTISN</sequence>
<dbReference type="SUPFAM" id="SSF51556">
    <property type="entry name" value="Metallo-dependent hydrolases"/>
    <property type="match status" value="1"/>
</dbReference>
<feature type="binding site" evidence="8">
    <location>
        <position position="186"/>
    </location>
    <ligand>
        <name>Zn(2+)</name>
        <dbReference type="ChEBI" id="CHEBI:29105"/>
    </ligand>
</feature>
<evidence type="ECO:0000256" key="1">
    <source>
        <dbReference type="ARBA" id="ARBA00010716"/>
    </source>
</evidence>
<dbReference type="InterPro" id="IPR006680">
    <property type="entry name" value="Amidohydro-rel"/>
</dbReference>
<evidence type="ECO:0000256" key="4">
    <source>
        <dbReference type="ARBA" id="ARBA00023277"/>
    </source>
</evidence>
<feature type="active site" description="Proton donor/acceptor" evidence="6">
    <location>
        <position position="264"/>
    </location>
</feature>
<evidence type="ECO:0000256" key="2">
    <source>
        <dbReference type="ARBA" id="ARBA00022723"/>
    </source>
</evidence>
<feature type="binding site" evidence="7">
    <location>
        <position position="218"/>
    </location>
    <ligand>
        <name>substrate</name>
    </ligand>
</feature>
<keyword evidence="11" id="KW-1185">Reference proteome</keyword>
<name>A0A317ENB4_9SPHI</name>
<dbReference type="InterPro" id="IPR003764">
    <property type="entry name" value="GlcNAc_6-P_deAcase"/>
</dbReference>
<keyword evidence="3 5" id="KW-0378">Hydrolase</keyword>
<dbReference type="InterPro" id="IPR011059">
    <property type="entry name" value="Metal-dep_hydrolase_composite"/>
</dbReference>
<dbReference type="OrthoDB" id="9776488at2"/>
<reference evidence="10 11" key="1">
    <citation type="submission" date="2018-05" db="EMBL/GenBank/DDBJ databases">
        <title>Pedobacter paludis sp. nov., isolated from wetland soil.</title>
        <authorList>
            <person name="Zhang Y."/>
            <person name="Wang G."/>
        </authorList>
    </citation>
    <scope>NUCLEOTIDE SEQUENCE [LARGE SCALE GENOMIC DNA]</scope>
    <source>
        <strain evidence="10 11">KCTC22721</strain>
    </source>
</reference>